<organism evidence="1 2">
    <name type="scientific">Sinosporangium siamense</name>
    <dbReference type="NCBI Taxonomy" id="1367973"/>
    <lineage>
        <taxon>Bacteria</taxon>
        <taxon>Bacillati</taxon>
        <taxon>Actinomycetota</taxon>
        <taxon>Actinomycetes</taxon>
        <taxon>Streptosporangiales</taxon>
        <taxon>Streptosporangiaceae</taxon>
        <taxon>Sinosporangium</taxon>
    </lineage>
</organism>
<dbReference type="Pfam" id="PF13450">
    <property type="entry name" value="NAD_binding_8"/>
    <property type="match status" value="1"/>
</dbReference>
<keyword evidence="2" id="KW-1185">Reference proteome</keyword>
<dbReference type="InterPro" id="IPR036188">
    <property type="entry name" value="FAD/NAD-bd_sf"/>
</dbReference>
<dbReference type="SUPFAM" id="SSF51905">
    <property type="entry name" value="FAD/NAD(P)-binding domain"/>
    <property type="match status" value="1"/>
</dbReference>
<dbReference type="PANTHER" id="PTHR10668">
    <property type="entry name" value="PHYTOENE DEHYDROGENASE"/>
    <property type="match status" value="1"/>
</dbReference>
<gene>
    <name evidence="1" type="ORF">Ssi02_31450</name>
</gene>
<evidence type="ECO:0000313" key="2">
    <source>
        <dbReference type="Proteomes" id="UP000606172"/>
    </source>
</evidence>
<dbReference type="Proteomes" id="UP000606172">
    <property type="component" value="Unassembled WGS sequence"/>
</dbReference>
<dbReference type="EMBL" id="BOOW01000019">
    <property type="protein sequence ID" value="GII92914.1"/>
    <property type="molecule type" value="Genomic_DNA"/>
</dbReference>
<reference evidence="1" key="1">
    <citation type="submission" date="2021-01" db="EMBL/GenBank/DDBJ databases">
        <title>Whole genome shotgun sequence of Sinosporangium siamense NBRC 109515.</title>
        <authorList>
            <person name="Komaki H."/>
            <person name="Tamura T."/>
        </authorList>
    </citation>
    <scope>NUCLEOTIDE SEQUENCE</scope>
    <source>
        <strain evidence="1">NBRC 109515</strain>
    </source>
</reference>
<dbReference type="Gene3D" id="3.50.50.60">
    <property type="entry name" value="FAD/NAD(P)-binding domain"/>
    <property type="match status" value="2"/>
</dbReference>
<dbReference type="PANTHER" id="PTHR10668:SF103">
    <property type="entry name" value="PYRIDINE NUCLEOTIDE-DISULFIDE OXIDOREDUCTASE DOMAIN-CONTAINING PROTEIN 2"/>
    <property type="match status" value="1"/>
</dbReference>
<evidence type="ECO:0000313" key="1">
    <source>
        <dbReference type="EMBL" id="GII92914.1"/>
    </source>
</evidence>
<dbReference type="RefSeq" id="WP_204026070.1">
    <property type="nucleotide sequence ID" value="NZ_BOOW01000019.1"/>
</dbReference>
<accession>A0A919VC94</accession>
<protein>
    <submittedName>
        <fullName evidence="1">Dehydrogenase</fullName>
    </submittedName>
</protein>
<dbReference type="AlphaFoldDB" id="A0A919VC94"/>
<name>A0A919VC94_9ACTN</name>
<comment type="caution">
    <text evidence="1">The sequence shown here is derived from an EMBL/GenBank/DDBJ whole genome shotgun (WGS) entry which is preliminary data.</text>
</comment>
<proteinExistence type="predicted"/>
<sequence length="542" mass="59310">MGYKQEYDGIIIGAGHNGLITQAYLARAGLSTLSIDRGQHAGGGLQTPEDNSLAGFFHGTHAVSLKGVSSSAWFNDLGLADWGVRFVVPDPSIASIQRDGRAIVWYESVEKTAESIAQFSKRDAEAWRTIAIEHRDVVREIVGPEMSSPAVTFEERDRILKKSDVGRRYLKYAALSPRQFIDDTFENDAVKAMLLYYCIIREVDVNVQDQGNVIPTFLASQLPGEIAVGGSYSLARALKHDVYAHGGHIMEQTTPRRILIEAGRAVGVELEDGSVIRARRFVASSLNPHQTFLQLLGDDSTAELTTKTNDFKYQKVGQIFGVNVSLKDAPDYTAAETNPDINQARLTFLGLEDPAAVLRLYDNADRGVVSDEVMLIGGCPTVHDPSQAPPGHHAAYMWQKTPYALGGDASNWDSYKDRQLQIVLDFWRSYAPNLGGANLLGAFAGSPLDTERRFPSMQRGDLYHGWFGPGQRGVDRPFPGMRGHAVPGIEGLYLAGSSAHPGGNITGFPGYLAAAQIAEDTHAPRWWTPRNVWTDLDLEGQA</sequence>